<dbReference type="VEuPathDB" id="TriTrypDB:ECC02_001239"/>
<keyword evidence="3" id="KW-0472">Membrane</keyword>
<dbReference type="InterPro" id="IPR010908">
    <property type="entry name" value="Longin_dom"/>
</dbReference>
<dbReference type="Gene3D" id="1.20.5.110">
    <property type="match status" value="1"/>
</dbReference>
<dbReference type="GO" id="GO:0006888">
    <property type="term" value="P:endoplasmic reticulum to Golgi vesicle-mediated transport"/>
    <property type="evidence" value="ECO:0007669"/>
    <property type="project" value="TreeGrafter"/>
</dbReference>
<name>A0A2V2VGC2_TRYCR</name>
<keyword evidence="4" id="KW-0564">Palmitate</keyword>
<dbReference type="CDD" id="cd14824">
    <property type="entry name" value="Longin"/>
    <property type="match status" value="1"/>
</dbReference>
<dbReference type="VEuPathDB" id="TriTrypDB:TCSYLVIO_001354"/>
<dbReference type="OrthoDB" id="27923at2759"/>
<dbReference type="VEuPathDB" id="TriTrypDB:TcCL_ESM00180"/>
<dbReference type="PANTHER" id="PTHR45806:SF1">
    <property type="entry name" value="SYNAPTOBREVIN HOMOLOG YKT6"/>
    <property type="match status" value="1"/>
</dbReference>
<evidence type="ECO:0000256" key="5">
    <source>
        <dbReference type="ARBA" id="ARBA00023288"/>
    </source>
</evidence>
<dbReference type="AlphaFoldDB" id="A0A2V2VGC2"/>
<reference evidence="11 14" key="2">
    <citation type="journal article" date="2019" name="Genome Biol. Evol.">
        <title>Nanopore Sequencing Significantly Improves Genome Assembly of the Protozoan Parasite Trypanosoma cruzi.</title>
        <authorList>
            <person name="Diaz-Viraque F."/>
            <person name="Pita S."/>
            <person name="Greif G."/>
            <person name="de Souza R.C.M."/>
            <person name="Iraola G."/>
            <person name="Robello C."/>
        </authorList>
    </citation>
    <scope>NUCLEOTIDE SEQUENCE [LARGE SCALE GENOMIC DNA]</scope>
    <source>
        <strain evidence="11 14">Berenice</strain>
    </source>
</reference>
<evidence type="ECO:0000256" key="1">
    <source>
        <dbReference type="ARBA" id="ARBA00008025"/>
    </source>
</evidence>
<evidence type="ECO:0000256" key="7">
    <source>
        <dbReference type="ARBA" id="ARBA00046278"/>
    </source>
</evidence>
<evidence type="ECO:0000256" key="8">
    <source>
        <dbReference type="PROSITE-ProRule" id="PRU00290"/>
    </source>
</evidence>
<dbReference type="VEuPathDB" id="TriTrypDB:C3747_268g17"/>
<keyword evidence="6" id="KW-0636">Prenylation</keyword>
<dbReference type="VEuPathDB" id="TriTrypDB:TcYC6_0068040"/>
<evidence type="ECO:0000313" key="12">
    <source>
        <dbReference type="EMBL" id="PWU95321.1"/>
    </source>
</evidence>
<dbReference type="SUPFAM" id="SSF58038">
    <property type="entry name" value="SNARE fusion complex"/>
    <property type="match status" value="1"/>
</dbReference>
<dbReference type="Proteomes" id="UP000583944">
    <property type="component" value="Unassembled WGS sequence"/>
</dbReference>
<proteinExistence type="inferred from homology"/>
<evidence type="ECO:0000259" key="10">
    <source>
        <dbReference type="PROSITE" id="PS50892"/>
    </source>
</evidence>
<dbReference type="VEuPathDB" id="TriTrypDB:C4B63_2g39"/>
<dbReference type="EMBL" id="JABDHM010000006">
    <property type="protein sequence ID" value="KAF5225476.1"/>
    <property type="molecule type" value="Genomic_DNA"/>
</dbReference>
<dbReference type="Proteomes" id="UP000246078">
    <property type="component" value="Unassembled WGS sequence"/>
</dbReference>
<organism evidence="12 13">
    <name type="scientific">Trypanosoma cruzi</name>
    <dbReference type="NCBI Taxonomy" id="5693"/>
    <lineage>
        <taxon>Eukaryota</taxon>
        <taxon>Discoba</taxon>
        <taxon>Euglenozoa</taxon>
        <taxon>Kinetoplastea</taxon>
        <taxon>Metakinetoplastina</taxon>
        <taxon>Trypanosomatida</taxon>
        <taxon>Trypanosomatidae</taxon>
        <taxon>Trypanosoma</taxon>
        <taxon>Schizotrypanum</taxon>
    </lineage>
</organism>
<reference evidence="12 13" key="1">
    <citation type="journal article" date="2018" name="Microb. Genom.">
        <title>Expanding an expanded genome: long-read sequencing of Trypanosoma cruzi.</title>
        <authorList>
            <person name="Berna L."/>
            <person name="Rodriguez M."/>
            <person name="Chiribao M.L."/>
            <person name="Parodi-Talice A."/>
            <person name="Pita S."/>
            <person name="Rijo G."/>
            <person name="Alvarez-Valin F."/>
            <person name="Robello C."/>
        </authorList>
    </citation>
    <scope>NUCLEOTIDE SEQUENCE [LARGE SCALE GENOMIC DNA]</scope>
    <source>
        <strain evidence="12 13">TCC</strain>
    </source>
</reference>
<keyword evidence="5" id="KW-0449">Lipoprotein</keyword>
<dbReference type="PROSITE" id="PS50892">
    <property type="entry name" value="V_SNARE"/>
    <property type="match status" value="1"/>
</dbReference>
<evidence type="ECO:0000256" key="6">
    <source>
        <dbReference type="ARBA" id="ARBA00023289"/>
    </source>
</evidence>
<evidence type="ECO:0000256" key="2">
    <source>
        <dbReference type="ARBA" id="ARBA00022481"/>
    </source>
</evidence>
<dbReference type="VEuPathDB" id="TriTrypDB:TcCLB.510759.60"/>
<dbReference type="SUPFAM" id="SSF64356">
    <property type="entry name" value="SNARE-like"/>
    <property type="match status" value="1"/>
</dbReference>
<dbReference type="SMR" id="A0A2V2VGC2"/>
<evidence type="ECO:0000313" key="14">
    <source>
        <dbReference type="Proteomes" id="UP000583944"/>
    </source>
</evidence>
<accession>A0A2V2VGC2</accession>
<evidence type="ECO:0000256" key="3">
    <source>
        <dbReference type="ARBA" id="ARBA00023136"/>
    </source>
</evidence>
<protein>
    <submittedName>
        <fullName evidence="12">Putative vesicle-associated membrane protein</fullName>
    </submittedName>
</protein>
<keyword evidence="2" id="KW-0488">Methylation</keyword>
<dbReference type="VEuPathDB" id="TriTrypDB:TcCLB.506999.150"/>
<evidence type="ECO:0000256" key="4">
    <source>
        <dbReference type="ARBA" id="ARBA00023139"/>
    </source>
</evidence>
<dbReference type="GO" id="GO:0005794">
    <property type="term" value="C:Golgi apparatus"/>
    <property type="evidence" value="ECO:0007669"/>
    <property type="project" value="TreeGrafter"/>
</dbReference>
<dbReference type="GO" id="GO:0005484">
    <property type="term" value="F:SNAP receptor activity"/>
    <property type="evidence" value="ECO:0007669"/>
    <property type="project" value="TreeGrafter"/>
</dbReference>
<feature type="domain" description="Longin" evidence="9">
    <location>
        <begin position="7"/>
        <end position="109"/>
    </location>
</feature>
<keyword evidence="8" id="KW-0175">Coiled coil</keyword>
<dbReference type="InterPro" id="IPR011012">
    <property type="entry name" value="Longin-like_dom_sf"/>
</dbReference>
<dbReference type="Gene3D" id="3.30.450.50">
    <property type="entry name" value="Longin domain"/>
    <property type="match status" value="1"/>
</dbReference>
<evidence type="ECO:0000259" key="9">
    <source>
        <dbReference type="PROSITE" id="PS50859"/>
    </source>
</evidence>
<comment type="similarity">
    <text evidence="1">Belongs to the synaptobrevin family.</text>
</comment>
<dbReference type="PANTHER" id="PTHR45806">
    <property type="entry name" value="SYNAPTOBREVIN HOMOLOG YKT6"/>
    <property type="match status" value="1"/>
</dbReference>
<feature type="domain" description="V-SNARE coiled-coil homology" evidence="10">
    <location>
        <begin position="144"/>
        <end position="205"/>
    </location>
</feature>
<comment type="subcellular location">
    <subcellularLocation>
        <location evidence="7">Endomembrane system</location>
        <topology evidence="7">Lipid-anchor</topology>
        <orientation evidence="7">Cytoplasmic side</orientation>
    </subcellularLocation>
</comment>
<dbReference type="OMA" id="HYIGIIR"/>
<dbReference type="Pfam" id="PF00957">
    <property type="entry name" value="Synaptobrevin"/>
    <property type="match status" value="1"/>
</dbReference>
<dbReference type="VEuPathDB" id="TriTrypDB:Tc_MARK_4550"/>
<dbReference type="VEuPathDB" id="TriTrypDB:TcBrA4_0063400"/>
<dbReference type="InterPro" id="IPR042855">
    <property type="entry name" value="V_SNARE_CC"/>
</dbReference>
<evidence type="ECO:0000313" key="11">
    <source>
        <dbReference type="EMBL" id="KAF5225476.1"/>
    </source>
</evidence>
<evidence type="ECO:0000313" key="13">
    <source>
        <dbReference type="Proteomes" id="UP000246078"/>
    </source>
</evidence>
<dbReference type="PROSITE" id="PS50859">
    <property type="entry name" value="LONGIN"/>
    <property type="match status" value="1"/>
</dbReference>
<dbReference type="EMBL" id="PRFC01000268">
    <property type="protein sequence ID" value="PWU95321.1"/>
    <property type="molecule type" value="Genomic_DNA"/>
</dbReference>
<dbReference type="VEuPathDB" id="TriTrypDB:TcG_02070"/>
<gene>
    <name evidence="12" type="ORF">C3747_268g17</name>
    <name evidence="11" type="ORF">ECC02_001239</name>
</gene>
<dbReference type="Pfam" id="PF13774">
    <property type="entry name" value="Longin"/>
    <property type="match status" value="1"/>
</dbReference>
<sequence length="205" mass="23345">MKLYSLSIVRPFPAGVEKEPVICSQAIDVSSFGFFQRNSAREFIVFLTRTVARRVSKGSKTQITENGNVVFAHATLDGIVAIAISDIEYNSRVAFTLLGELAQQFQTTFHGKYDIVDGKDDNFLNWPYLEEMLLKYQKPEEQDKILKIKRDIEDTKVIMYNAIDQIIERGQKIDELVSKSEDLGMASKTFYKQARKTNSGCCTFM</sequence>
<dbReference type="SMART" id="SM01270">
    <property type="entry name" value="Longin"/>
    <property type="match status" value="1"/>
</dbReference>
<dbReference type="VEuPathDB" id="TriTrypDB:BCY84_13920"/>
<reference evidence="11" key="3">
    <citation type="submission" date="2020-04" db="EMBL/GenBank/DDBJ databases">
        <authorList>
            <person name="Diaz Viraque F."/>
        </authorList>
    </citation>
    <scope>NUCLEOTIDE SEQUENCE</scope>
    <source>
        <strain evidence="11">Berenice</strain>
    </source>
</reference>
<comment type="caution">
    <text evidence="12">The sequence shown here is derived from an EMBL/GenBank/DDBJ whole genome shotgun (WGS) entry which is preliminary data.</text>
</comment>